<reference evidence="3" key="1">
    <citation type="submission" date="2013-09" db="EMBL/GenBank/DDBJ databases">
        <title>Corchorus olitorius genome sequencing.</title>
        <authorList>
            <person name="Alam M."/>
            <person name="Haque M.S."/>
            <person name="Islam M.S."/>
            <person name="Emdad E.M."/>
            <person name="Islam M.M."/>
            <person name="Ahmed B."/>
            <person name="Halim A."/>
            <person name="Hossen Q.M.M."/>
            <person name="Hossain M.Z."/>
            <person name="Ahmed R."/>
            <person name="Khan M.M."/>
            <person name="Islam R."/>
            <person name="Rashid M.M."/>
            <person name="Khan S.A."/>
            <person name="Rahman M.S."/>
            <person name="Alam M."/>
            <person name="Yahiya A.S."/>
            <person name="Khan M.S."/>
            <person name="Azam M.S."/>
            <person name="Haque T."/>
            <person name="Lashkar M.Z.H."/>
            <person name="Akhand A.I."/>
            <person name="Morshed G."/>
            <person name="Roy S."/>
            <person name="Uddin K.S."/>
            <person name="Rabeya T."/>
            <person name="Hossain A.S."/>
            <person name="Chowdhury A."/>
            <person name="Snigdha A.R."/>
            <person name="Mortoza M.S."/>
            <person name="Matin S.A."/>
            <person name="Hoque S.M.E."/>
            <person name="Islam M.K."/>
            <person name="Roy D.K."/>
            <person name="Haider R."/>
            <person name="Moosa M.M."/>
            <person name="Elias S.M."/>
            <person name="Hasan A.M."/>
            <person name="Jahan S."/>
            <person name="Shafiuddin M."/>
            <person name="Mahmood N."/>
            <person name="Shommy N.S."/>
        </authorList>
    </citation>
    <scope>NUCLEOTIDE SEQUENCE [LARGE SCALE GENOMIC DNA]</scope>
    <source>
        <strain evidence="3">cv. O-4</strain>
    </source>
</reference>
<accession>A0A1R3KQ37</accession>
<proteinExistence type="predicted"/>
<organism evidence="2 3">
    <name type="scientific">Corchorus olitorius</name>
    <dbReference type="NCBI Taxonomy" id="93759"/>
    <lineage>
        <taxon>Eukaryota</taxon>
        <taxon>Viridiplantae</taxon>
        <taxon>Streptophyta</taxon>
        <taxon>Embryophyta</taxon>
        <taxon>Tracheophyta</taxon>
        <taxon>Spermatophyta</taxon>
        <taxon>Magnoliopsida</taxon>
        <taxon>eudicotyledons</taxon>
        <taxon>Gunneridae</taxon>
        <taxon>Pentapetalae</taxon>
        <taxon>rosids</taxon>
        <taxon>malvids</taxon>
        <taxon>Malvales</taxon>
        <taxon>Malvaceae</taxon>
        <taxon>Grewioideae</taxon>
        <taxon>Apeibeae</taxon>
        <taxon>Corchorus</taxon>
    </lineage>
</organism>
<feature type="region of interest" description="Disordered" evidence="1">
    <location>
        <begin position="1"/>
        <end position="29"/>
    </location>
</feature>
<name>A0A1R3KQ37_9ROSI</name>
<protein>
    <submittedName>
        <fullName evidence="2">Uncharacterized protein</fullName>
    </submittedName>
</protein>
<keyword evidence="3" id="KW-1185">Reference proteome</keyword>
<evidence type="ECO:0000256" key="1">
    <source>
        <dbReference type="SAM" id="MobiDB-lite"/>
    </source>
</evidence>
<comment type="caution">
    <text evidence="2">The sequence shown here is derived from an EMBL/GenBank/DDBJ whole genome shotgun (WGS) entry which is preliminary data.</text>
</comment>
<dbReference type="AlphaFoldDB" id="A0A1R3KQ37"/>
<evidence type="ECO:0000313" key="2">
    <source>
        <dbReference type="EMBL" id="OMP09138.1"/>
    </source>
</evidence>
<gene>
    <name evidence="2" type="ORF">COLO4_05784</name>
</gene>
<evidence type="ECO:0000313" key="3">
    <source>
        <dbReference type="Proteomes" id="UP000187203"/>
    </source>
</evidence>
<feature type="compositionally biased region" description="Basic residues" evidence="1">
    <location>
        <begin position="20"/>
        <end position="29"/>
    </location>
</feature>
<dbReference type="Proteomes" id="UP000187203">
    <property type="component" value="Unassembled WGS sequence"/>
</dbReference>
<sequence>MGREEQPQATALARRTEAKQRRRKLQPFF</sequence>
<dbReference type="EMBL" id="AWUE01012455">
    <property type="protein sequence ID" value="OMP09138.1"/>
    <property type="molecule type" value="Genomic_DNA"/>
</dbReference>